<protein>
    <submittedName>
        <fullName evidence="2">Mediator of RNA polymerase ii transcription subunit 21</fullName>
    </submittedName>
</protein>
<organism evidence="2 3">
    <name type="scientific">Phtheirospermum japonicum</name>
    <dbReference type="NCBI Taxonomy" id="374723"/>
    <lineage>
        <taxon>Eukaryota</taxon>
        <taxon>Viridiplantae</taxon>
        <taxon>Streptophyta</taxon>
        <taxon>Embryophyta</taxon>
        <taxon>Tracheophyta</taxon>
        <taxon>Spermatophyta</taxon>
        <taxon>Magnoliopsida</taxon>
        <taxon>eudicotyledons</taxon>
        <taxon>Gunneridae</taxon>
        <taxon>Pentapetalae</taxon>
        <taxon>asterids</taxon>
        <taxon>lamiids</taxon>
        <taxon>Lamiales</taxon>
        <taxon>Orobanchaceae</taxon>
        <taxon>Orobanchaceae incertae sedis</taxon>
        <taxon>Phtheirospermum</taxon>
    </lineage>
</organism>
<dbReference type="OrthoDB" id="526653at2759"/>
<feature type="compositionally biased region" description="Polar residues" evidence="1">
    <location>
        <begin position="14"/>
        <end position="25"/>
    </location>
</feature>
<evidence type="ECO:0000256" key="1">
    <source>
        <dbReference type="SAM" id="MobiDB-lite"/>
    </source>
</evidence>
<comment type="caution">
    <text evidence="2">The sequence shown here is derived from an EMBL/GenBank/DDBJ whole genome shotgun (WGS) entry which is preliminary data.</text>
</comment>
<dbReference type="EMBL" id="BMAC01000136">
    <property type="protein sequence ID" value="GFP87019.1"/>
    <property type="molecule type" value="Genomic_DNA"/>
</dbReference>
<gene>
    <name evidence="2" type="ORF">PHJA_000845700</name>
</gene>
<dbReference type="Proteomes" id="UP000653305">
    <property type="component" value="Unassembled WGS sequence"/>
</dbReference>
<evidence type="ECO:0000313" key="3">
    <source>
        <dbReference type="Proteomes" id="UP000653305"/>
    </source>
</evidence>
<feature type="non-terminal residue" evidence="2">
    <location>
        <position position="1"/>
    </location>
</feature>
<feature type="region of interest" description="Disordered" evidence="1">
    <location>
        <begin position="14"/>
        <end position="40"/>
    </location>
</feature>
<proteinExistence type="predicted"/>
<reference evidence="2" key="1">
    <citation type="submission" date="2020-07" db="EMBL/GenBank/DDBJ databases">
        <title>Ethylene signaling mediates host invasion by parasitic plants.</title>
        <authorList>
            <person name="Yoshida S."/>
        </authorList>
    </citation>
    <scope>NUCLEOTIDE SEQUENCE</scope>
    <source>
        <strain evidence="2">Okayama</strain>
    </source>
</reference>
<keyword evidence="3" id="KW-1185">Reference proteome</keyword>
<dbReference type="AlphaFoldDB" id="A0A830BN64"/>
<name>A0A830BN64_9LAMI</name>
<sequence length="60" mass="6371">STIAAVAFNTFGTLQRDTPPAQLSPNYPDPPPANSNDVEDTTNVAKLPNFLSAELVKADK</sequence>
<accession>A0A830BN64</accession>
<evidence type="ECO:0000313" key="2">
    <source>
        <dbReference type="EMBL" id="GFP87019.1"/>
    </source>
</evidence>